<gene>
    <name evidence="2" type="ORF">JZY06_07995</name>
</gene>
<protein>
    <recommendedName>
        <fullName evidence="4">Sortase</fullName>
    </recommendedName>
</protein>
<organism evidence="2 3">
    <name type="scientific">Corynebacterium mendelii</name>
    <dbReference type="NCBI Taxonomy" id="2765362"/>
    <lineage>
        <taxon>Bacteria</taxon>
        <taxon>Bacillati</taxon>
        <taxon>Actinomycetota</taxon>
        <taxon>Actinomycetes</taxon>
        <taxon>Mycobacteriales</taxon>
        <taxon>Corynebacteriaceae</taxon>
        <taxon>Corynebacterium</taxon>
    </lineage>
</organism>
<reference evidence="2" key="1">
    <citation type="submission" date="2021-03" db="EMBL/GenBank/DDBJ databases">
        <authorList>
            <person name="Sun Q."/>
        </authorList>
    </citation>
    <scope>NUCLEOTIDE SEQUENCE</scope>
    <source>
        <strain evidence="2">CCM 8862</strain>
    </source>
</reference>
<comment type="caution">
    <text evidence="2">The sequence shown here is derived from an EMBL/GenBank/DDBJ whole genome shotgun (WGS) entry which is preliminary data.</text>
</comment>
<evidence type="ECO:0000313" key="3">
    <source>
        <dbReference type="Proteomes" id="UP000664332"/>
    </source>
</evidence>
<proteinExistence type="predicted"/>
<sequence length="319" mass="33365">MESTSRNNKAVAALIAVIALLLVTVAGWGVARHTTGAEPAPEATPATILAQPAPTMSPPAPTTTLPSTVPPPPEVQEQDKIAAESGPQPGAEPIDPATETTFADPTTLALDPAVDPAAPHAPATTPPPASAVQVANPLNFIGALSPTGSFSMTGPWGVPRADYDRMAYQLPLNPPGPQASMVRWVDGWGVAPQHAQHGTLYILGHAWAQQKLVFNGVSEKVAASVNTGGPAQMVPAYGGGQVPRWPTTVLNGTRIYMNGHNHVRREWIVDNAYLIRKTDSINDIELNNAHIPGRIVLLTCAVGGGRDLPFNVIVTGHLA</sequence>
<dbReference type="Proteomes" id="UP000664332">
    <property type="component" value="Unassembled WGS sequence"/>
</dbReference>
<dbReference type="AlphaFoldDB" id="A0A939E174"/>
<evidence type="ECO:0008006" key="4">
    <source>
        <dbReference type="Google" id="ProtNLM"/>
    </source>
</evidence>
<keyword evidence="3" id="KW-1185">Reference proteome</keyword>
<evidence type="ECO:0000313" key="2">
    <source>
        <dbReference type="EMBL" id="MBN9644549.1"/>
    </source>
</evidence>
<evidence type="ECO:0000256" key="1">
    <source>
        <dbReference type="SAM" id="MobiDB-lite"/>
    </source>
</evidence>
<dbReference type="EMBL" id="JAFLEQ010000015">
    <property type="protein sequence ID" value="MBN9644549.1"/>
    <property type="molecule type" value="Genomic_DNA"/>
</dbReference>
<accession>A0A939E174</accession>
<dbReference type="RefSeq" id="WP_207279040.1">
    <property type="nucleotide sequence ID" value="NZ_JAFLEQ010000015.1"/>
</dbReference>
<feature type="region of interest" description="Disordered" evidence="1">
    <location>
        <begin position="50"/>
        <end position="99"/>
    </location>
</feature>
<name>A0A939E174_9CORY</name>